<evidence type="ECO:0000256" key="1">
    <source>
        <dbReference type="SAM" id="Phobius"/>
    </source>
</evidence>
<dbReference type="Proteomes" id="UP000011058">
    <property type="component" value="Chromosome"/>
</dbReference>
<feature type="transmembrane region" description="Helical" evidence="1">
    <location>
        <begin position="50"/>
        <end position="70"/>
    </location>
</feature>
<keyword evidence="1" id="KW-1133">Transmembrane helix</keyword>
<dbReference type="STRING" id="1166018.FAES_3409"/>
<evidence type="ECO:0008006" key="4">
    <source>
        <dbReference type="Google" id="ProtNLM"/>
    </source>
</evidence>
<sequence length="87" mass="9535">MKSQKIEEMSNEALLKQKKTTELATGMLAGALLMLLVMVVLLAIKKGLDATSIGLGVIPFALMPILLLNWNSLKTLKKELNSRQNVI</sequence>
<organism evidence="2 3">
    <name type="scientific">Fibrella aestuarina BUZ 2</name>
    <dbReference type="NCBI Taxonomy" id="1166018"/>
    <lineage>
        <taxon>Bacteria</taxon>
        <taxon>Pseudomonadati</taxon>
        <taxon>Bacteroidota</taxon>
        <taxon>Cytophagia</taxon>
        <taxon>Cytophagales</taxon>
        <taxon>Spirosomataceae</taxon>
        <taxon>Fibrella</taxon>
    </lineage>
</organism>
<gene>
    <name evidence="2" type="ORF">FAES_3409</name>
</gene>
<evidence type="ECO:0000313" key="2">
    <source>
        <dbReference type="EMBL" id="CCH01417.1"/>
    </source>
</evidence>
<dbReference type="RefSeq" id="WP_015332516.1">
    <property type="nucleotide sequence ID" value="NC_020054.1"/>
</dbReference>
<protein>
    <recommendedName>
        <fullName evidence="4">Redox-active disulfide protein 2</fullName>
    </recommendedName>
</protein>
<feature type="transmembrane region" description="Helical" evidence="1">
    <location>
        <begin position="21"/>
        <end position="44"/>
    </location>
</feature>
<keyword evidence="1" id="KW-0472">Membrane</keyword>
<accession>I0KBB4</accession>
<dbReference type="eggNOG" id="ENOG50333ZW">
    <property type="taxonomic scope" value="Bacteria"/>
</dbReference>
<keyword evidence="1" id="KW-0812">Transmembrane</keyword>
<keyword evidence="3" id="KW-1185">Reference proteome</keyword>
<reference evidence="2 3" key="1">
    <citation type="journal article" date="2012" name="J. Bacteriol.">
        <title>Genome Sequence of Fibrella aestuarina BUZ 2T, a Filamentous Marine Bacterium.</title>
        <authorList>
            <person name="Filippini M."/>
            <person name="Qi W."/>
            <person name="Blom J."/>
            <person name="Goesmann A."/>
            <person name="Smits T.H."/>
            <person name="Bagheri H.C."/>
        </authorList>
    </citation>
    <scope>NUCLEOTIDE SEQUENCE [LARGE SCALE GENOMIC DNA]</scope>
    <source>
        <strain evidence="3">BUZ 2T</strain>
    </source>
</reference>
<name>I0KBB4_9BACT</name>
<dbReference type="KEGG" id="fae:FAES_3409"/>
<proteinExistence type="predicted"/>
<dbReference type="AlphaFoldDB" id="I0KBB4"/>
<dbReference type="OrthoDB" id="712820at2"/>
<dbReference type="HOGENOM" id="CLU_190766_0_0_10"/>
<dbReference type="EMBL" id="HE796683">
    <property type="protein sequence ID" value="CCH01417.1"/>
    <property type="molecule type" value="Genomic_DNA"/>
</dbReference>
<evidence type="ECO:0000313" key="3">
    <source>
        <dbReference type="Proteomes" id="UP000011058"/>
    </source>
</evidence>